<evidence type="ECO:0000259" key="2">
    <source>
        <dbReference type="Pfam" id="PF00725"/>
    </source>
</evidence>
<evidence type="ECO:0000313" key="5">
    <source>
        <dbReference type="EMBL" id="MFC3195580.1"/>
    </source>
</evidence>
<dbReference type="InterPro" id="IPR006108">
    <property type="entry name" value="3HC_DH_C"/>
</dbReference>
<organism evidence="5 6">
    <name type="scientific">Marinicella sediminis</name>
    <dbReference type="NCBI Taxonomy" id="1792834"/>
    <lineage>
        <taxon>Bacteria</taxon>
        <taxon>Pseudomonadati</taxon>
        <taxon>Pseudomonadota</taxon>
        <taxon>Gammaproteobacteria</taxon>
        <taxon>Lysobacterales</taxon>
        <taxon>Marinicellaceae</taxon>
        <taxon>Marinicella</taxon>
    </lineage>
</organism>
<dbReference type="SUPFAM" id="SSF48179">
    <property type="entry name" value="6-phosphogluconate dehydrogenase C-terminal domain-like"/>
    <property type="match status" value="2"/>
</dbReference>
<dbReference type="PANTHER" id="PTHR48075:SF5">
    <property type="entry name" value="3-HYDROXYBUTYRYL-COA DEHYDROGENASE"/>
    <property type="match status" value="1"/>
</dbReference>
<dbReference type="EC" id="1.1.1.35" evidence="5"/>
<dbReference type="Pfam" id="PF00725">
    <property type="entry name" value="3HCDH"/>
    <property type="match status" value="2"/>
</dbReference>
<evidence type="ECO:0000256" key="1">
    <source>
        <dbReference type="ARBA" id="ARBA00023002"/>
    </source>
</evidence>
<dbReference type="GO" id="GO:0003857">
    <property type="term" value="F:(3S)-3-hydroxyacyl-CoA dehydrogenase (NAD+) activity"/>
    <property type="evidence" value="ECO:0007669"/>
    <property type="project" value="UniProtKB-EC"/>
</dbReference>
<dbReference type="InterPro" id="IPR036291">
    <property type="entry name" value="NAD(P)-bd_dom_sf"/>
</dbReference>
<evidence type="ECO:0000259" key="3">
    <source>
        <dbReference type="Pfam" id="PF02737"/>
    </source>
</evidence>
<dbReference type="EMBL" id="JBHRTS010000009">
    <property type="protein sequence ID" value="MFC3195580.1"/>
    <property type="molecule type" value="Genomic_DNA"/>
</dbReference>
<name>A0ABV7JFC3_9GAMM</name>
<feature type="domain" description="3-hydroxyacyl-CoA dehydrogenase C-terminal" evidence="2">
    <location>
        <begin position="421"/>
        <end position="496"/>
    </location>
</feature>
<proteinExistence type="predicted"/>
<dbReference type="InterPro" id="IPR008927">
    <property type="entry name" value="6-PGluconate_DH-like_C_sf"/>
</dbReference>
<dbReference type="InterPro" id="IPR006176">
    <property type="entry name" value="3-OHacyl-CoA_DH_NAD-bd"/>
</dbReference>
<dbReference type="Gene3D" id="1.10.1040.10">
    <property type="entry name" value="N-(1-d-carboxylethyl)-l-norvaline Dehydrogenase, domain 2"/>
    <property type="match status" value="2"/>
</dbReference>
<evidence type="ECO:0000259" key="4">
    <source>
        <dbReference type="Pfam" id="PF18321"/>
    </source>
</evidence>
<dbReference type="InterPro" id="IPR041040">
    <property type="entry name" value="3HCDH_RFF"/>
</dbReference>
<accession>A0ABV7JFC3</accession>
<dbReference type="Gene3D" id="3.40.50.720">
    <property type="entry name" value="NAD(P)-binding Rossmann-like Domain"/>
    <property type="match status" value="1"/>
</dbReference>
<dbReference type="NCBIfam" id="NF006124">
    <property type="entry name" value="PRK08268.1"/>
    <property type="match status" value="1"/>
</dbReference>
<dbReference type="SUPFAM" id="SSF51735">
    <property type="entry name" value="NAD(P)-binding Rossmann-fold domains"/>
    <property type="match status" value="1"/>
</dbReference>
<gene>
    <name evidence="5" type="ORF">ACFODZ_15095</name>
</gene>
<keyword evidence="1 5" id="KW-0560">Oxidoreductase</keyword>
<sequence length="501" mass="55609">MKNALQNSKVTEMNDIQLIGVVGAGTMGMGICEVAAANGHKVQVYDVNQAFAGQAHEALQARLKKRVLRGKITAEQAGQISRSIRVVSELDALKVCDLVVEAVIEDLAVKQQLFVKLEKLLSEEALLATNTSSISVSAIAAALDDPQRLFGLHFFNPAPVMKLVEVIAGVETNPKYIEQAVKLCRSWGKKPVRAQSSPGFIVNRVARPFYGEALKIKQEQLASVEHIDAVMTEAAGFRMGPFELMDLIGIDVNYAVSQTVYQAMFNDPRFKPSLIQSEMVHANKLGKKTGKGFYDHADGAVRPKPEYQYSEAQFDQLIVPEELTYLSVLFSEFEYDQRKWQGDLVIISGCQILMTDGQTARQHEAQSGQPTCLVDVSIDFRKAKTVNLAFGPMVNEFMQHRIIAMLNHMGKQVLVTDDQPGMIAMRTMAMLINEAADTVFNGVCGPNEVDLAMRYGVNYPKGLLALGAELGWDHVVNTLQHLQRWFGDDRYRLSPYIRNQL</sequence>
<dbReference type="PANTHER" id="PTHR48075">
    <property type="entry name" value="3-HYDROXYACYL-COA DEHYDROGENASE FAMILY PROTEIN"/>
    <property type="match status" value="1"/>
</dbReference>
<protein>
    <submittedName>
        <fullName evidence="5">3-hydroxyacyl-CoA dehydrogenase</fullName>
        <ecNumber evidence="5">1.1.1.35</ecNumber>
    </submittedName>
</protein>
<keyword evidence="6" id="KW-1185">Reference proteome</keyword>
<dbReference type="Pfam" id="PF18321">
    <property type="entry name" value="3HCDH_RFF"/>
    <property type="match status" value="1"/>
</dbReference>
<reference evidence="6" key="1">
    <citation type="journal article" date="2019" name="Int. J. Syst. Evol. Microbiol.">
        <title>The Global Catalogue of Microorganisms (GCM) 10K type strain sequencing project: providing services to taxonomists for standard genome sequencing and annotation.</title>
        <authorList>
            <consortium name="The Broad Institute Genomics Platform"/>
            <consortium name="The Broad Institute Genome Sequencing Center for Infectious Disease"/>
            <person name="Wu L."/>
            <person name="Ma J."/>
        </authorList>
    </citation>
    <scope>NUCLEOTIDE SEQUENCE [LARGE SCALE GENOMIC DNA]</scope>
    <source>
        <strain evidence="6">KCTC 42953</strain>
    </source>
</reference>
<dbReference type="Pfam" id="PF02737">
    <property type="entry name" value="3HCDH_N"/>
    <property type="match status" value="1"/>
</dbReference>
<dbReference type="InterPro" id="IPR013328">
    <property type="entry name" value="6PGD_dom2"/>
</dbReference>
<evidence type="ECO:0000313" key="6">
    <source>
        <dbReference type="Proteomes" id="UP001595533"/>
    </source>
</evidence>
<feature type="domain" description="3-hydroxyacyl-CoA dehydrogenase C-terminal" evidence="2">
    <location>
        <begin position="199"/>
        <end position="295"/>
    </location>
</feature>
<comment type="caution">
    <text evidence="5">The sequence shown here is derived from an EMBL/GenBank/DDBJ whole genome shotgun (WGS) entry which is preliminary data.</text>
</comment>
<dbReference type="Proteomes" id="UP001595533">
    <property type="component" value="Unassembled WGS sequence"/>
</dbReference>
<feature type="domain" description="3-hydroxybutyryl-CoA dehydrogenase reduced Rossmann-fold" evidence="4">
    <location>
        <begin position="353"/>
        <end position="420"/>
    </location>
</feature>
<feature type="domain" description="3-hydroxyacyl-CoA dehydrogenase NAD binding" evidence="3">
    <location>
        <begin position="19"/>
        <end position="195"/>
    </location>
</feature>